<evidence type="ECO:0000256" key="1">
    <source>
        <dbReference type="ARBA" id="ARBA00004141"/>
    </source>
</evidence>
<dbReference type="GO" id="GO:0005385">
    <property type="term" value="F:zinc ion transmembrane transporter activity"/>
    <property type="evidence" value="ECO:0007669"/>
    <property type="project" value="TreeGrafter"/>
</dbReference>
<keyword evidence="2 5" id="KW-0812">Transmembrane</keyword>
<feature type="transmembrane region" description="Helical" evidence="5">
    <location>
        <begin position="163"/>
        <end position="184"/>
    </location>
</feature>
<gene>
    <name evidence="6" type="ORF">E3983_05090</name>
</gene>
<evidence type="ECO:0000256" key="2">
    <source>
        <dbReference type="ARBA" id="ARBA00022692"/>
    </source>
</evidence>
<proteinExistence type="predicted"/>
<keyword evidence="3 5" id="KW-1133">Transmembrane helix</keyword>
<accession>A0AAX1EFE6</accession>
<dbReference type="InterPro" id="IPR003689">
    <property type="entry name" value="ZIP"/>
</dbReference>
<feature type="transmembrane region" description="Helical" evidence="5">
    <location>
        <begin position="37"/>
        <end position="56"/>
    </location>
</feature>
<protein>
    <submittedName>
        <fullName evidence="6">ZIP family zinc transporter</fullName>
    </submittedName>
</protein>
<feature type="transmembrane region" description="Helical" evidence="5">
    <location>
        <begin position="6"/>
        <end position="30"/>
    </location>
</feature>
<feature type="transmembrane region" description="Helical" evidence="5">
    <location>
        <begin position="190"/>
        <end position="209"/>
    </location>
</feature>
<dbReference type="RefSeq" id="WP_135060112.1">
    <property type="nucleotide sequence ID" value="NZ_CP038254.1"/>
</dbReference>
<keyword evidence="4 5" id="KW-0472">Membrane</keyword>
<reference evidence="6 7" key="1">
    <citation type="submission" date="2019-03" db="EMBL/GenBank/DDBJ databases">
        <title>Diverse conjugative elements silence natural transformation in Legionella species.</title>
        <authorList>
            <person name="Durieux I."/>
            <person name="Ginevra C."/>
            <person name="Attaiech L."/>
            <person name="Picq K."/>
            <person name="Juan P.A."/>
            <person name="Jarraud S."/>
            <person name="Charpentier X."/>
        </authorList>
    </citation>
    <scope>NUCLEOTIDE SEQUENCE [LARGE SCALE GENOMIC DNA]</scope>
    <source>
        <strain evidence="6 7">HL-0427-4011</strain>
    </source>
</reference>
<dbReference type="Proteomes" id="UP000295517">
    <property type="component" value="Chromosome"/>
</dbReference>
<feature type="transmembrane region" description="Helical" evidence="5">
    <location>
        <begin position="62"/>
        <end position="84"/>
    </location>
</feature>
<evidence type="ECO:0000313" key="7">
    <source>
        <dbReference type="Proteomes" id="UP000295517"/>
    </source>
</evidence>
<dbReference type="Pfam" id="PF02535">
    <property type="entry name" value="Zip"/>
    <property type="match status" value="1"/>
</dbReference>
<name>A0AAX1EFE6_9GAMM</name>
<evidence type="ECO:0000256" key="3">
    <source>
        <dbReference type="ARBA" id="ARBA00022989"/>
    </source>
</evidence>
<comment type="subcellular location">
    <subcellularLocation>
        <location evidence="1">Membrane</location>
        <topology evidence="1">Multi-pass membrane protein</topology>
    </subcellularLocation>
</comment>
<dbReference type="PANTHER" id="PTHR11040:SF44">
    <property type="entry name" value="PROTEIN ZNTC-RELATED"/>
    <property type="match status" value="1"/>
</dbReference>
<sequence length="242" mass="25900">MDNFLLTLLIALLPAFGNFLGGIIAELFYISDKALSLSLHMATGILIAVVGIEIMPKALDVTLPWAVIFAFMVGGVFFTSLNFVQKIFSGTSRQETNVSSPWLIYIGVSTDLLSDGLMIGAGSALSTKLGIILALGQVLGDLPEGFAMSATLKKYEYSAMARFLLLLCFAIPVMFGAAFGYLVLQNAPDIFKYIVLAFTAGILLSVAVEEMLTEAHQSFEPVTGTVLLLAGFSLFALVTAYL</sequence>
<feature type="transmembrane region" description="Helical" evidence="5">
    <location>
        <begin position="221"/>
        <end position="241"/>
    </location>
</feature>
<dbReference type="EMBL" id="CP038254">
    <property type="protein sequence ID" value="QBR83783.1"/>
    <property type="molecule type" value="Genomic_DNA"/>
</dbReference>
<evidence type="ECO:0000313" key="6">
    <source>
        <dbReference type="EMBL" id="QBR83783.1"/>
    </source>
</evidence>
<dbReference type="AlphaFoldDB" id="A0AAX1EFE6"/>
<evidence type="ECO:0000256" key="5">
    <source>
        <dbReference type="SAM" id="Phobius"/>
    </source>
</evidence>
<organism evidence="6 7">
    <name type="scientific">Legionella israelensis</name>
    <dbReference type="NCBI Taxonomy" id="454"/>
    <lineage>
        <taxon>Bacteria</taxon>
        <taxon>Pseudomonadati</taxon>
        <taxon>Pseudomonadota</taxon>
        <taxon>Gammaproteobacteria</taxon>
        <taxon>Legionellales</taxon>
        <taxon>Legionellaceae</taxon>
        <taxon>Legionella</taxon>
    </lineage>
</organism>
<evidence type="ECO:0000256" key="4">
    <source>
        <dbReference type="ARBA" id="ARBA00023136"/>
    </source>
</evidence>
<dbReference type="GO" id="GO:0016020">
    <property type="term" value="C:membrane"/>
    <property type="evidence" value="ECO:0007669"/>
    <property type="project" value="UniProtKB-SubCell"/>
</dbReference>
<dbReference type="PANTHER" id="PTHR11040">
    <property type="entry name" value="ZINC/IRON TRANSPORTER"/>
    <property type="match status" value="1"/>
</dbReference>